<dbReference type="Proteomes" id="UP000694904">
    <property type="component" value="Chromosome 2"/>
</dbReference>
<organism evidence="2 3">
    <name type="scientific">Drosophila arizonae</name>
    <name type="common">Fruit fly</name>
    <dbReference type="NCBI Taxonomy" id="7263"/>
    <lineage>
        <taxon>Eukaryota</taxon>
        <taxon>Metazoa</taxon>
        <taxon>Ecdysozoa</taxon>
        <taxon>Arthropoda</taxon>
        <taxon>Hexapoda</taxon>
        <taxon>Insecta</taxon>
        <taxon>Pterygota</taxon>
        <taxon>Neoptera</taxon>
        <taxon>Endopterygota</taxon>
        <taxon>Diptera</taxon>
        <taxon>Brachycera</taxon>
        <taxon>Muscomorpha</taxon>
        <taxon>Ephydroidea</taxon>
        <taxon>Drosophilidae</taxon>
        <taxon>Drosophila</taxon>
    </lineage>
</organism>
<proteinExistence type="predicted"/>
<keyword evidence="2" id="KW-1185">Reference proteome</keyword>
<evidence type="ECO:0000313" key="3">
    <source>
        <dbReference type="RefSeq" id="XP_017855764.1"/>
    </source>
</evidence>
<dbReference type="RefSeq" id="XP_017855764.1">
    <property type="nucleotide sequence ID" value="XM_018000275.1"/>
</dbReference>
<gene>
    <name evidence="3" type="primary">LOC108608745</name>
</gene>
<evidence type="ECO:0000256" key="1">
    <source>
        <dbReference type="SAM" id="Coils"/>
    </source>
</evidence>
<reference evidence="3" key="3">
    <citation type="submission" date="2025-08" db="UniProtKB">
        <authorList>
            <consortium name="RefSeq"/>
        </authorList>
    </citation>
    <scope>IDENTIFICATION</scope>
    <source>
        <tissue evidence="3">Whole organism</tissue>
    </source>
</reference>
<accession>A0ABM1NLC8</accession>
<evidence type="ECO:0000313" key="2">
    <source>
        <dbReference type="Proteomes" id="UP000694904"/>
    </source>
</evidence>
<sequence length="238" mass="27227">MLRNANYELSVLKSQLNPTNSEQTTQLKTVFHNEDTLIAVNKKLLAENAELTATLEAKELQLSSEKIKAEQQIAQLKEDLSRADRELKRCQTHVFAITTINEMLIIGNEKRDDIIFEYKRKLQKFNNLSMSSDSESLSEDSSIVQAEQETHKSLGEKAENCVEPCQGLPRNANTSPIHLETYAEFRRHLSEVEEETTDQYLCTLCGWRSSSEGDLKLHLFEKHEMESLSVMLDKCCLD</sequence>
<dbReference type="GeneID" id="108608745"/>
<reference evidence="2" key="2">
    <citation type="journal article" date="2016" name="G3 (Bethesda)">
        <title>Genome Evolution in Three Species of Cactophilic Drosophila.</title>
        <authorList>
            <person name="Sanchez-Flores A."/>
            <person name="Penazola F."/>
            <person name="Carpinteyro-Ponce J."/>
            <person name="Nazario-Yepiz N."/>
            <person name="Abreu-Goodger C."/>
            <person name="Machado C.A."/>
            <person name="Markow T.A."/>
        </authorList>
    </citation>
    <scope>NUCLEOTIDE SEQUENCE [LARGE SCALE GENOMIC DNA]</scope>
</reference>
<protein>
    <submittedName>
        <fullName evidence="3">Uncharacterized protein LOC108608745</fullName>
    </submittedName>
</protein>
<reference evidence="2" key="1">
    <citation type="journal article" date="1997" name="Nucleic Acids Res.">
        <title>tRNAscan-SE: a program for improved detection of transfer RNA genes in genomic sequence.</title>
        <authorList>
            <person name="Lowe T.M."/>
            <person name="Eddy S.R."/>
        </authorList>
    </citation>
    <scope>NUCLEOTIDE SEQUENCE [LARGE SCALE GENOMIC DNA]</scope>
</reference>
<name>A0ABM1NLC8_DROAR</name>
<keyword evidence="1" id="KW-0175">Coiled coil</keyword>
<feature type="coiled-coil region" evidence="1">
    <location>
        <begin position="41"/>
        <end position="93"/>
    </location>
</feature>